<evidence type="ECO:0000256" key="3">
    <source>
        <dbReference type="SAM" id="SignalP"/>
    </source>
</evidence>
<dbReference type="Proteomes" id="UP001204445">
    <property type="component" value="Unassembled WGS sequence"/>
</dbReference>
<feature type="compositionally biased region" description="Low complexity" evidence="2">
    <location>
        <begin position="1100"/>
        <end position="1109"/>
    </location>
</feature>
<dbReference type="InterPro" id="IPR057840">
    <property type="entry name" value="FimV_N"/>
</dbReference>
<feature type="region of interest" description="Disordered" evidence="2">
    <location>
        <begin position="266"/>
        <end position="298"/>
    </location>
</feature>
<dbReference type="InterPro" id="IPR020012">
    <property type="entry name" value="LysM_FimV"/>
</dbReference>
<dbReference type="Gene3D" id="1.20.58.2200">
    <property type="match status" value="1"/>
</dbReference>
<feature type="region of interest" description="Disordered" evidence="2">
    <location>
        <begin position="382"/>
        <end position="494"/>
    </location>
</feature>
<feature type="region of interest" description="Disordered" evidence="2">
    <location>
        <begin position="1264"/>
        <end position="1284"/>
    </location>
</feature>
<protein>
    <submittedName>
        <fullName evidence="5">Pilus assembly protein FimV</fullName>
    </submittedName>
</protein>
<dbReference type="EMBL" id="JANUCT010000011">
    <property type="protein sequence ID" value="MCS3903739.1"/>
    <property type="molecule type" value="Genomic_DNA"/>
</dbReference>
<gene>
    <name evidence="5" type="ORF">J2T55_001770</name>
</gene>
<feature type="region of interest" description="Disordered" evidence="2">
    <location>
        <begin position="134"/>
        <end position="184"/>
    </location>
</feature>
<dbReference type="RefSeq" id="WP_259055704.1">
    <property type="nucleotide sequence ID" value="NZ_JANUCT010000011.1"/>
</dbReference>
<accession>A0AAE3HJX2</accession>
<feature type="compositionally biased region" description="Gly residues" evidence="2">
    <location>
        <begin position="752"/>
        <end position="761"/>
    </location>
</feature>
<feature type="compositionally biased region" description="Acidic residues" evidence="2">
    <location>
        <begin position="948"/>
        <end position="961"/>
    </location>
</feature>
<feature type="compositionally biased region" description="Polar residues" evidence="2">
    <location>
        <begin position="1036"/>
        <end position="1045"/>
    </location>
</feature>
<feature type="compositionally biased region" description="Polar residues" evidence="2">
    <location>
        <begin position="1008"/>
        <end position="1022"/>
    </location>
</feature>
<feature type="compositionally biased region" description="Acidic residues" evidence="2">
    <location>
        <begin position="1110"/>
        <end position="1137"/>
    </location>
</feature>
<feature type="compositionally biased region" description="Low complexity" evidence="2">
    <location>
        <begin position="836"/>
        <end position="845"/>
    </location>
</feature>
<keyword evidence="1" id="KW-0175">Coiled coil</keyword>
<feature type="compositionally biased region" description="Acidic residues" evidence="2">
    <location>
        <begin position="979"/>
        <end position="991"/>
    </location>
</feature>
<feature type="signal peptide" evidence="3">
    <location>
        <begin position="1"/>
        <end position="21"/>
    </location>
</feature>
<evidence type="ECO:0000313" key="5">
    <source>
        <dbReference type="EMBL" id="MCS3903739.1"/>
    </source>
</evidence>
<feature type="region of interest" description="Disordered" evidence="2">
    <location>
        <begin position="797"/>
        <end position="991"/>
    </location>
</feature>
<sequence>MKQRFQTFAVAVLLTASAPLAALGLGKLDQDSALNERFEARIPLLSVTADELNTLKVRLADEAAFNRAGIDRAPALSQLRFKLVEPEVGDEYIRITSEQPIREPFLNFLVELSWGAGRIYREYTVLLDPPVYDTGQQRAERPAPSTSRDTAGTPAGADRGADSPAQPVRPAQRSGAYDGGDYGPVQSGETLWSVANRMRPSDVTTHQMMLALLRANPEAFTNNNINGLKRGAILQMPDEPALNRLGASQARDEVSRQHDLWEQARQSIAASPTQRGESTTARAPADSAEAGTDTADADGATESRLALLAAEDGESEQQGGADGSADAAQKLALANEEIESLRQQQADLKDQLAENEALIEDLKRLIALKDDELSALQDSELEEAAQVAADDRSPTAADSLQQDGHTVNYPNGDPAQFIKQGDIPDGVAPAPATSEPAAISHTVNYPDGGQPSADETAAGDEQEQAPAAERPDEAQVSAADEPAATEQPERTAGQGMMDTLAGLAASARSFLMDNLMIVGAALLALIALLAGMNFMRRRQTTAEDDEAAMAATGFPDFSAGTTAGQTDSAADMTAMTGMGTQLDADETPTEIGEQTQTGRQPVAERAGVDDDDSLFVLPEGEGPDVAVDHEEAGDPLAEVNVLMAYEHFDQAESFVRNALKSDPDNVEYQAKLLEVFYAAGNKKKYEEAASDLRDMTGGHGEHWKMAVAMWQEMSPNRPLFEGGEEEDELGASTGGGGGIVDITSDTASEATGSGGTDGTSGGLDFDLGDSTGGGSGSDDGDNEMLDLTASQDEADDEMLDLTSSTGSRNTPEDTRTLAQSETPGENTSATAGGGQAAAHDNGLDFSLDDSGSDSDLLDVTNSGSAMASDDDDILDITASGSKAESADDNSLDFSLDESDTAADEAGTPAADSGEHDNMLEFEGFSAADDSDDDDSLESGSATSAGTDDALEFDAGSGEDEQQADKQPDSGGETAASGFDDLDLQIESYDDSADLDEIGEELDRLEQTLGTLSRQETTQSGTSDALEGIDSELENFSGEQNESTADNVAEADDDGSEFELSLDDAEQDDNTIDDDLSALSKELDEAIAAAGTGDTDDSGYDSDNSGGLDFDLGDAGDDADSDELEIELDEGTSDDSDDREPGADLNSDDFSLETVQMDAVDTSKKPNEHGFGLDFDLEGEADESDSLASIDMDSTVEIPKSQAREGLSLTDDDSDAGDDENTLFVARGGDSDEQSLEDELTTKLDLAKAYVELGDADSARSILEEVMQDGNDNQKRQAGDLLQQL</sequence>
<comment type="caution">
    <text evidence="5">The sequence shown here is derived from an EMBL/GenBank/DDBJ whole genome shotgun (WGS) entry which is preliminary data.</text>
</comment>
<feature type="compositionally biased region" description="Acidic residues" evidence="2">
    <location>
        <begin position="1048"/>
        <end position="1075"/>
    </location>
</feature>
<feature type="compositionally biased region" description="Polar residues" evidence="2">
    <location>
        <begin position="396"/>
        <end position="409"/>
    </location>
</feature>
<keyword evidence="6" id="KW-1185">Reference proteome</keyword>
<dbReference type="InterPro" id="IPR020011">
    <property type="entry name" value="FimV_C"/>
</dbReference>
<name>A0AAE3HJX2_9GAMM</name>
<feature type="region of interest" description="Disordered" evidence="2">
    <location>
        <begin position="716"/>
        <end position="784"/>
    </location>
</feature>
<dbReference type="InterPro" id="IPR038440">
    <property type="entry name" value="FimV_C_sf"/>
</dbReference>
<feature type="chain" id="PRO_5041997453" evidence="3">
    <location>
        <begin position="22"/>
        <end position="1284"/>
    </location>
</feature>
<feature type="compositionally biased region" description="Polar residues" evidence="2">
    <location>
        <begin position="266"/>
        <end position="281"/>
    </location>
</feature>
<evidence type="ECO:0000313" key="6">
    <source>
        <dbReference type="Proteomes" id="UP001204445"/>
    </source>
</evidence>
<dbReference type="NCBIfam" id="TIGR03504">
    <property type="entry name" value="FimV_Cterm"/>
    <property type="match status" value="1"/>
</dbReference>
<reference evidence="5" key="1">
    <citation type="submission" date="2022-08" db="EMBL/GenBank/DDBJ databases">
        <title>Genomic Encyclopedia of Type Strains, Phase III (KMG-III): the genomes of soil and plant-associated and newly described type strains.</title>
        <authorList>
            <person name="Whitman W."/>
        </authorList>
    </citation>
    <scope>NUCLEOTIDE SEQUENCE</scope>
    <source>
        <strain evidence="5">HMT 1</strain>
    </source>
</reference>
<feature type="compositionally biased region" description="Low complexity" evidence="2">
    <location>
        <begin position="285"/>
        <end position="298"/>
    </location>
</feature>
<feature type="region of interest" description="Disordered" evidence="2">
    <location>
        <begin position="1008"/>
        <end position="1220"/>
    </location>
</feature>
<dbReference type="Pfam" id="PF25800">
    <property type="entry name" value="FimV_N"/>
    <property type="match status" value="1"/>
</dbReference>
<keyword evidence="3" id="KW-0732">Signal</keyword>
<evidence type="ECO:0000256" key="1">
    <source>
        <dbReference type="SAM" id="Coils"/>
    </source>
</evidence>
<feature type="compositionally biased region" description="Acidic residues" evidence="2">
    <location>
        <begin position="1174"/>
        <end position="1184"/>
    </location>
</feature>
<feature type="domain" description="FimV N-terminal" evidence="4">
    <location>
        <begin position="23"/>
        <end position="130"/>
    </location>
</feature>
<feature type="compositionally biased region" description="Acidic residues" evidence="2">
    <location>
        <begin position="886"/>
        <end position="902"/>
    </location>
</feature>
<feature type="compositionally biased region" description="Acidic residues" evidence="2">
    <location>
        <begin position="1209"/>
        <end position="1220"/>
    </location>
</feature>
<dbReference type="NCBIfam" id="TIGR03505">
    <property type="entry name" value="FimV_core"/>
    <property type="match status" value="1"/>
</dbReference>
<feature type="compositionally biased region" description="Acidic residues" evidence="2">
    <location>
        <begin position="846"/>
        <end position="856"/>
    </location>
</feature>
<proteinExistence type="predicted"/>
<evidence type="ECO:0000256" key="2">
    <source>
        <dbReference type="SAM" id="MobiDB-lite"/>
    </source>
</evidence>
<feature type="coiled-coil region" evidence="1">
    <location>
        <begin position="324"/>
        <end position="379"/>
    </location>
</feature>
<evidence type="ECO:0000259" key="4">
    <source>
        <dbReference type="Pfam" id="PF25800"/>
    </source>
</evidence>
<feature type="compositionally biased region" description="Polar residues" evidence="2">
    <location>
        <begin position="816"/>
        <end position="828"/>
    </location>
</feature>
<organism evidence="5 6">
    <name type="scientific">Methylohalomonas lacus</name>
    <dbReference type="NCBI Taxonomy" id="398773"/>
    <lineage>
        <taxon>Bacteria</taxon>
        <taxon>Pseudomonadati</taxon>
        <taxon>Pseudomonadota</taxon>
        <taxon>Gammaproteobacteria</taxon>
        <taxon>Methylohalomonadales</taxon>
        <taxon>Methylohalomonadaceae</taxon>
        <taxon>Methylohalomonas</taxon>
    </lineage>
</organism>